<dbReference type="CDD" id="cd03801">
    <property type="entry name" value="GT4_PimA-like"/>
    <property type="match status" value="1"/>
</dbReference>
<dbReference type="SUPFAM" id="SSF53756">
    <property type="entry name" value="UDP-Glycosyltransferase/glycogen phosphorylase"/>
    <property type="match status" value="1"/>
</dbReference>
<dbReference type="EMBL" id="KR007671">
    <property type="protein sequence ID" value="AKJ75270.1"/>
    <property type="molecule type" value="Genomic_DNA"/>
</dbReference>
<evidence type="ECO:0000259" key="2">
    <source>
        <dbReference type="Pfam" id="PF00534"/>
    </source>
</evidence>
<dbReference type="InterPro" id="IPR028098">
    <property type="entry name" value="Glyco_trans_4-like_N"/>
</dbReference>
<dbReference type="Pfam" id="PF13439">
    <property type="entry name" value="Glyco_transf_4"/>
    <property type="match status" value="1"/>
</dbReference>
<dbReference type="GO" id="GO:0009103">
    <property type="term" value="P:lipopolysaccharide biosynthetic process"/>
    <property type="evidence" value="ECO:0007669"/>
    <property type="project" value="TreeGrafter"/>
</dbReference>
<evidence type="ECO:0000313" key="4">
    <source>
        <dbReference type="EMBL" id="AKJ75270.1"/>
    </source>
</evidence>
<name>A0A0G3EWH4_KLEPN</name>
<dbReference type="PATRIC" id="fig|573.1365.peg.256"/>
<accession>A0A0G3EWH4</accession>
<dbReference type="InterPro" id="IPR001296">
    <property type="entry name" value="Glyco_trans_1"/>
</dbReference>
<reference evidence="4" key="1">
    <citation type="journal article" date="2015" name="Genome Biol. Evol.">
        <title>Extensive Capsule Locus Variation and Large-Scale Genomic Recombination within the Klebsiella pneumoniae Clonal Group 258.</title>
        <authorList>
            <person name="Wyres K.L."/>
            <person name="Gorrie C."/>
            <person name="Edwards D.J."/>
            <person name="Wertheim H.F."/>
            <person name="Hsu L.Y."/>
            <person name="Van Kinh N."/>
            <person name="Zadoks R."/>
            <person name="Baker S."/>
            <person name="Holt K.E."/>
        </authorList>
    </citation>
    <scope>NUCLEOTIDE SEQUENCE</scope>
    <source>
        <strain evidence="4">K242An</strain>
    </source>
</reference>
<evidence type="ECO:0000259" key="3">
    <source>
        <dbReference type="Pfam" id="PF13439"/>
    </source>
</evidence>
<gene>
    <name evidence="4" type="ORF">K242An_00008</name>
</gene>
<keyword evidence="1 4" id="KW-0808">Transferase</keyword>
<dbReference type="Pfam" id="PF00534">
    <property type="entry name" value="Glycos_transf_1"/>
    <property type="match status" value="1"/>
</dbReference>
<proteinExistence type="predicted"/>
<dbReference type="GO" id="GO:0016757">
    <property type="term" value="F:glycosyltransferase activity"/>
    <property type="evidence" value="ECO:0007669"/>
    <property type="project" value="InterPro"/>
</dbReference>
<feature type="domain" description="Glycosyl transferase family 1" evidence="2">
    <location>
        <begin position="181"/>
        <end position="332"/>
    </location>
</feature>
<dbReference type="RefSeq" id="WP_071814215.1">
    <property type="nucleotide sequence ID" value="NZ_BFCV01000053.1"/>
</dbReference>
<organism evidence="4">
    <name type="scientific">Klebsiella pneumoniae</name>
    <dbReference type="NCBI Taxonomy" id="573"/>
    <lineage>
        <taxon>Bacteria</taxon>
        <taxon>Pseudomonadati</taxon>
        <taxon>Pseudomonadota</taxon>
        <taxon>Gammaproteobacteria</taxon>
        <taxon>Enterobacterales</taxon>
        <taxon>Enterobacteriaceae</taxon>
        <taxon>Klebsiella/Raoultella group</taxon>
        <taxon>Klebsiella</taxon>
        <taxon>Klebsiella pneumoniae complex</taxon>
    </lineage>
</organism>
<dbReference type="PANTHER" id="PTHR46401">
    <property type="entry name" value="GLYCOSYLTRANSFERASE WBBK-RELATED"/>
    <property type="match status" value="1"/>
</dbReference>
<evidence type="ECO:0000256" key="1">
    <source>
        <dbReference type="ARBA" id="ARBA00022679"/>
    </source>
</evidence>
<feature type="domain" description="Glycosyltransferase subfamily 4-like N-terminal" evidence="3">
    <location>
        <begin position="12"/>
        <end position="154"/>
    </location>
</feature>
<sequence>MIYRIVGMNLSGGARRYCYILNSELYKKNEPIKTFIPKSPIEDKYSDAETVPFDYVNTNNWLSVGKEIYKNRKKISYVHLHLPNVSIRFFWFLKLLNIPYFLTIHSPLYNEKGFKTKVYRWMYKLSILMAKDVIFISEFVRKNVQNGLGIKQKNMGNIVYNGSEDPYHSEVDQDYILKRNDDNFFRICIVGELTERKGLLDLEKILLILLENKSKIKRKIIFNIYGEGVLEKYIQGLKDRYRESIVVNIYGYVSDLSHIYKNNDLHIILSKDEAFGRVITEAMAFYMPTVCYDKGAFPEIIDDNINGVLSNSEENLALSIIYLENNFSVYRAMCLRAREKFLSKYESSIFVRNTLNVIDEALKNEV</sequence>
<dbReference type="Gene3D" id="3.40.50.2000">
    <property type="entry name" value="Glycogen Phosphorylase B"/>
    <property type="match status" value="2"/>
</dbReference>
<dbReference type="PANTHER" id="PTHR46401:SF2">
    <property type="entry name" value="GLYCOSYLTRANSFERASE WBBK-RELATED"/>
    <property type="match status" value="1"/>
</dbReference>
<protein>
    <submittedName>
        <fullName evidence="4">Putative glycosyltransferase</fullName>
    </submittedName>
</protein>
<dbReference type="AlphaFoldDB" id="A0A0G3EWH4"/>